<name>B6Q2K9_TALMQ</name>
<gene>
    <name evidence="2" type="ORF">PMAA_018740</name>
</gene>
<dbReference type="Proteomes" id="UP000001294">
    <property type="component" value="Unassembled WGS sequence"/>
</dbReference>
<dbReference type="OrthoDB" id="414175at2759"/>
<dbReference type="InterPro" id="IPR006740">
    <property type="entry name" value="DUF604"/>
</dbReference>
<organism evidence="2 3">
    <name type="scientific">Talaromyces marneffei (strain ATCC 18224 / CBS 334.59 / QM 7333)</name>
    <name type="common">Penicillium marneffei</name>
    <dbReference type="NCBI Taxonomy" id="441960"/>
    <lineage>
        <taxon>Eukaryota</taxon>
        <taxon>Fungi</taxon>
        <taxon>Dikarya</taxon>
        <taxon>Ascomycota</taxon>
        <taxon>Pezizomycotina</taxon>
        <taxon>Eurotiomycetes</taxon>
        <taxon>Eurotiomycetidae</taxon>
        <taxon>Eurotiales</taxon>
        <taxon>Trichocomaceae</taxon>
        <taxon>Talaromyces</taxon>
        <taxon>Talaromyces sect. Talaromyces</taxon>
    </lineage>
</organism>
<keyword evidence="1" id="KW-1133">Transmembrane helix</keyword>
<dbReference type="STRING" id="441960.B6Q2K9"/>
<evidence type="ECO:0000313" key="2">
    <source>
        <dbReference type="EMBL" id="EEA26966.1"/>
    </source>
</evidence>
<dbReference type="PhylomeDB" id="B6Q2K9"/>
<dbReference type="PANTHER" id="PTHR10811">
    <property type="entry name" value="FRINGE-RELATED"/>
    <property type="match status" value="1"/>
</dbReference>
<evidence type="ECO:0000313" key="3">
    <source>
        <dbReference type="Proteomes" id="UP000001294"/>
    </source>
</evidence>
<keyword evidence="1" id="KW-0472">Membrane</keyword>
<feature type="transmembrane region" description="Helical" evidence="1">
    <location>
        <begin position="23"/>
        <end position="40"/>
    </location>
</feature>
<protein>
    <recommendedName>
        <fullName evidence="4">Glycosyltransferase family 31 protein</fullName>
    </recommendedName>
</protein>
<keyword evidence="3" id="KW-1185">Reference proteome</keyword>
<dbReference type="VEuPathDB" id="FungiDB:PMAA_018740"/>
<keyword evidence="1" id="KW-0812">Transmembrane</keyword>
<sequence length="545" mass="60871">MTSPKSSFSAGPVLKMPLFRLKTLFPLVALLSIGFFFWCIDRYDRAALSKIKHPIEQLSNTANTITSNKSPPAQVQLPPTHNSFGNCEFDTASAPPLPFGEWLTRKNFTRAFIRPNKVSAQTQFRSLEDINTPVLPPFRALERGLILSDENNDKTVPCPTVAEVNVAMDHDVEETSKLLFGLATTVDRLERLLPSLLYSFAGTKASLLVLVPESDDNLSAQEAYFRSRGLDITLESSPLEFTARYFGLVEAFSLHIKQKRPQTEWVGFIDDDTFFPSLPSVALQLKAADSSKKHYIGSLSEASWQVDTWGHMAFGGGGIFVSKPLLDILMESYDECQSWGEQPGDQKLGQCIERSSNTPLTLWPSLHQMDLTGAPDGILESGLPIDSLHHWSTWYTKDVVKMGAVAAAAGKRSVLRRWVFDQQEFVDQSTGESYRTFWILTNGHSVVRYTLMPGTPNDAINFDHVEKTWEEDMAGYTQRFGAMREKDQDGVIKERYLLTDAIVIGDNVHQFYTREEHTSHSLIEIVWLGSKSGSGANAGSSRNTN</sequence>
<evidence type="ECO:0008006" key="4">
    <source>
        <dbReference type="Google" id="ProtNLM"/>
    </source>
</evidence>
<accession>B6Q2K9</accession>
<evidence type="ECO:0000256" key="1">
    <source>
        <dbReference type="SAM" id="Phobius"/>
    </source>
</evidence>
<dbReference type="AlphaFoldDB" id="B6Q2K9"/>
<dbReference type="Pfam" id="PF04646">
    <property type="entry name" value="DUF604"/>
    <property type="match status" value="1"/>
</dbReference>
<dbReference type="EMBL" id="DS995899">
    <property type="protein sequence ID" value="EEA26966.1"/>
    <property type="molecule type" value="Genomic_DNA"/>
</dbReference>
<dbReference type="Gene3D" id="3.90.550.50">
    <property type="match status" value="1"/>
</dbReference>
<proteinExistence type="predicted"/>
<dbReference type="HOGENOM" id="CLU_024640_1_0_1"/>
<reference evidence="3" key="1">
    <citation type="journal article" date="2015" name="Genome Announc.">
        <title>Genome sequence of the AIDS-associated pathogen Penicillium marneffei (ATCC18224) and its near taxonomic relative Talaromyces stipitatus (ATCC10500).</title>
        <authorList>
            <person name="Nierman W.C."/>
            <person name="Fedorova-Abrams N.D."/>
            <person name="Andrianopoulos A."/>
        </authorList>
    </citation>
    <scope>NUCLEOTIDE SEQUENCE [LARGE SCALE GENOMIC DNA]</scope>
    <source>
        <strain evidence="3">ATCC 18224 / CBS 334.59 / QM 7333</strain>
    </source>
</reference>